<dbReference type="Gene3D" id="2.160.10.10">
    <property type="entry name" value="Hexapeptide repeat proteins"/>
    <property type="match status" value="1"/>
</dbReference>
<evidence type="ECO:0000259" key="6">
    <source>
        <dbReference type="Pfam" id="PF00483"/>
    </source>
</evidence>
<keyword evidence="5" id="KW-0648">Protein biosynthesis</keyword>
<dbReference type="SUPFAM" id="SSF53448">
    <property type="entry name" value="Nucleotide-diphospho-sugar transferases"/>
    <property type="match status" value="1"/>
</dbReference>
<dbReference type="Pfam" id="PF00483">
    <property type="entry name" value="NTP_transferase"/>
    <property type="match status" value="1"/>
</dbReference>
<dbReference type="InterPro" id="IPR005835">
    <property type="entry name" value="NTP_transferase_dom"/>
</dbReference>
<reference evidence="8 9" key="1">
    <citation type="journal article" date="2016" name="Nat. Commun.">
        <title>Thousands of microbial genomes shed light on interconnected biogeochemical processes in an aquifer system.</title>
        <authorList>
            <person name="Anantharaman K."/>
            <person name="Brown C.T."/>
            <person name="Hug L.A."/>
            <person name="Sharon I."/>
            <person name="Castelle C.J."/>
            <person name="Probst A.J."/>
            <person name="Thomas B.C."/>
            <person name="Singh A."/>
            <person name="Wilkins M.J."/>
            <person name="Karaoz U."/>
            <person name="Brodie E.L."/>
            <person name="Williams K.H."/>
            <person name="Hubbard S.S."/>
            <person name="Banfield J.F."/>
        </authorList>
    </citation>
    <scope>NUCLEOTIDE SEQUENCE [LARGE SCALE GENOMIC DNA]</scope>
</reference>
<proteinExistence type="predicted"/>
<keyword evidence="2" id="KW-0963">Cytoplasm</keyword>
<evidence type="ECO:0000313" key="9">
    <source>
        <dbReference type="Proteomes" id="UP000179242"/>
    </source>
</evidence>
<dbReference type="AlphaFoldDB" id="A0A1F4U5M6"/>
<accession>A0A1F4U5M6</accession>
<gene>
    <name evidence="8" type="ORF">A2438_02990</name>
</gene>
<protein>
    <submittedName>
        <fullName evidence="8">Uncharacterized protein</fullName>
    </submittedName>
</protein>
<name>A0A1F4U5M6_UNCSA</name>
<dbReference type="PANTHER" id="PTHR22572">
    <property type="entry name" value="SUGAR-1-PHOSPHATE GUANYL TRANSFERASE"/>
    <property type="match status" value="1"/>
</dbReference>
<comment type="subcellular location">
    <subcellularLocation>
        <location evidence="1">Cytoplasm</location>
        <location evidence="1">Cytosol</location>
    </subcellularLocation>
</comment>
<evidence type="ECO:0000256" key="4">
    <source>
        <dbReference type="ARBA" id="ARBA00022679"/>
    </source>
</evidence>
<dbReference type="InterPro" id="IPR029044">
    <property type="entry name" value="Nucleotide-diphossugar_trans"/>
</dbReference>
<dbReference type="Gene3D" id="3.90.550.10">
    <property type="entry name" value="Spore Coat Polysaccharide Biosynthesis Protein SpsA, Chain A"/>
    <property type="match status" value="1"/>
</dbReference>
<feature type="domain" description="EIF2B subunit epsilon/gamma LbH" evidence="7">
    <location>
        <begin position="263"/>
        <end position="347"/>
    </location>
</feature>
<feature type="domain" description="Nucleotidyl transferase" evidence="6">
    <location>
        <begin position="13"/>
        <end position="241"/>
    </location>
</feature>
<evidence type="ECO:0000256" key="5">
    <source>
        <dbReference type="ARBA" id="ARBA00022917"/>
    </source>
</evidence>
<evidence type="ECO:0000256" key="3">
    <source>
        <dbReference type="ARBA" id="ARBA00022540"/>
    </source>
</evidence>
<dbReference type="InterPro" id="IPR050486">
    <property type="entry name" value="Mannose-1P_guanyltransferase"/>
</dbReference>
<keyword evidence="3" id="KW-0396">Initiation factor</keyword>
<evidence type="ECO:0000259" key="7">
    <source>
        <dbReference type="Pfam" id="PF25084"/>
    </source>
</evidence>
<dbReference type="Pfam" id="PF25084">
    <property type="entry name" value="LbH_EIF2B"/>
    <property type="match status" value="1"/>
</dbReference>
<dbReference type="InterPro" id="IPR056764">
    <property type="entry name" value="LbH_EIF2B3/5"/>
</dbReference>
<dbReference type="Proteomes" id="UP000179242">
    <property type="component" value="Unassembled WGS sequence"/>
</dbReference>
<evidence type="ECO:0000256" key="2">
    <source>
        <dbReference type="ARBA" id="ARBA00022490"/>
    </source>
</evidence>
<evidence type="ECO:0000256" key="1">
    <source>
        <dbReference type="ARBA" id="ARBA00004514"/>
    </source>
</evidence>
<keyword evidence="4" id="KW-0808">Transferase</keyword>
<dbReference type="EMBL" id="MEUJ01000004">
    <property type="protein sequence ID" value="OGC40232.1"/>
    <property type="molecule type" value="Genomic_DNA"/>
</dbReference>
<dbReference type="InterPro" id="IPR011004">
    <property type="entry name" value="Trimer_LpxA-like_sf"/>
</dbReference>
<dbReference type="CDD" id="cd04181">
    <property type="entry name" value="NTP_transferase"/>
    <property type="match status" value="1"/>
</dbReference>
<organism evidence="8 9">
    <name type="scientific">candidate division WOR-1 bacterium RIFOXYC2_FULL_46_14</name>
    <dbReference type="NCBI Taxonomy" id="1802587"/>
    <lineage>
        <taxon>Bacteria</taxon>
        <taxon>Bacillati</taxon>
        <taxon>Saganbacteria</taxon>
    </lineage>
</organism>
<comment type="caution">
    <text evidence="8">The sequence shown here is derived from an EMBL/GenBank/DDBJ whole genome shotgun (WGS) entry which is preliminary data.</text>
</comment>
<sequence length="354" mass="39207">MIFGRRKEKETQALIMAAGYGTRLEPLTTAVPKPMMPIVNKPCMLHNLELLKRYGIKRVTCNIHYHPEQIENYFMDGEKFGVSLSYSYEEKLLGTAGGVKKMGEGIDRTFIVLSSDALTDINLSKMLAFHKEKGVLATMALCEVSDVTQFGVVVLDEKSGRVTAFQEKPKQEEALSRLVNTGIYIFEPEILDMIPEGKPYDFGKELFPLLAAEGRALYGYKMLGYWSDVGTIKTYLEANRDAMLGKVGVHIPGSRISSANWIGRNSKISKTAEFKGSVLIGDHTVIEDEVEIKNSVIGDRVVVSRGSKILDSVIWSDSIILSSSQIKESVVGSWCYIGKGSKVSFSALANRTRV</sequence>
<dbReference type="GO" id="GO:0016740">
    <property type="term" value="F:transferase activity"/>
    <property type="evidence" value="ECO:0007669"/>
    <property type="project" value="UniProtKB-KW"/>
</dbReference>
<dbReference type="FunFam" id="3.90.550.10:FF:000013">
    <property type="entry name" value="mannose-1-phosphate guanyltransferase beta"/>
    <property type="match status" value="1"/>
</dbReference>
<evidence type="ECO:0000313" key="8">
    <source>
        <dbReference type="EMBL" id="OGC40232.1"/>
    </source>
</evidence>
<dbReference type="SUPFAM" id="SSF51161">
    <property type="entry name" value="Trimeric LpxA-like enzymes"/>
    <property type="match status" value="1"/>
</dbReference>